<keyword evidence="4" id="KW-1185">Reference proteome</keyword>
<dbReference type="SUPFAM" id="SSF53335">
    <property type="entry name" value="S-adenosyl-L-methionine-dependent methyltransferases"/>
    <property type="match status" value="1"/>
</dbReference>
<reference evidence="3" key="1">
    <citation type="submission" date="2022-10" db="EMBL/GenBank/DDBJ databases">
        <authorList>
            <person name="Yu W.X."/>
        </authorList>
    </citation>
    <scope>NUCLEOTIDE SEQUENCE</scope>
    <source>
        <strain evidence="3">D04</strain>
    </source>
</reference>
<dbReference type="RefSeq" id="WP_301199640.1">
    <property type="nucleotide sequence ID" value="NZ_JAPDPI010000021.1"/>
</dbReference>
<sequence length="178" mass="20303">MRVISGSLKGRRFSPPKNFKARPTTDFAKENLFNVLNNHYTIENLKVLDLFGGTGSISLEFASRGAKEVTCVELNYNHFKYILKNTEELGMKPVIKVIKGDAFKFIERSAETYDMIFADPPYDLKNSETIPDLIIKNKLLKSDGLLIFEHSGTVDFKSHPNFIENRENGKVIFTFFKA</sequence>
<dbReference type="PROSITE" id="PS00092">
    <property type="entry name" value="N6_MTASE"/>
    <property type="match status" value="1"/>
</dbReference>
<evidence type="ECO:0000313" key="3">
    <source>
        <dbReference type="EMBL" id="MCW3806268.1"/>
    </source>
</evidence>
<dbReference type="InterPro" id="IPR004398">
    <property type="entry name" value="RNA_MeTrfase_RsmD"/>
</dbReference>
<dbReference type="PANTHER" id="PTHR43542">
    <property type="entry name" value="METHYLTRANSFERASE"/>
    <property type="match status" value="1"/>
</dbReference>
<dbReference type="Gene3D" id="3.40.50.150">
    <property type="entry name" value="Vaccinia Virus protein VP39"/>
    <property type="match status" value="1"/>
</dbReference>
<dbReference type="EMBL" id="JAPDPI010000021">
    <property type="protein sequence ID" value="MCW3806268.1"/>
    <property type="molecule type" value="Genomic_DNA"/>
</dbReference>
<protein>
    <submittedName>
        <fullName evidence="3">RsmD family RNA methyltransferase</fullName>
    </submittedName>
</protein>
<dbReference type="Proteomes" id="UP001207408">
    <property type="component" value="Unassembled WGS sequence"/>
</dbReference>
<organism evidence="3 4">
    <name type="scientific">Plebeiibacterium marinum</name>
    <dbReference type="NCBI Taxonomy" id="2992111"/>
    <lineage>
        <taxon>Bacteria</taxon>
        <taxon>Pseudomonadati</taxon>
        <taxon>Bacteroidota</taxon>
        <taxon>Bacteroidia</taxon>
        <taxon>Marinilabiliales</taxon>
        <taxon>Marinilabiliaceae</taxon>
        <taxon>Plebeiibacterium</taxon>
    </lineage>
</organism>
<dbReference type="GO" id="GO:0031167">
    <property type="term" value="P:rRNA methylation"/>
    <property type="evidence" value="ECO:0007669"/>
    <property type="project" value="InterPro"/>
</dbReference>
<evidence type="ECO:0000256" key="2">
    <source>
        <dbReference type="ARBA" id="ARBA00022679"/>
    </source>
</evidence>
<dbReference type="PIRSF" id="PIRSF004553">
    <property type="entry name" value="CHP00095"/>
    <property type="match status" value="1"/>
</dbReference>
<comment type="caution">
    <text evidence="3">The sequence shown here is derived from an EMBL/GenBank/DDBJ whole genome shotgun (WGS) entry which is preliminary data.</text>
</comment>
<dbReference type="CDD" id="cd02440">
    <property type="entry name" value="AdoMet_MTases"/>
    <property type="match status" value="1"/>
</dbReference>
<name>A0AAE3ME46_9BACT</name>
<dbReference type="Pfam" id="PF03602">
    <property type="entry name" value="Cons_hypoth95"/>
    <property type="match status" value="1"/>
</dbReference>
<evidence type="ECO:0000256" key="1">
    <source>
        <dbReference type="ARBA" id="ARBA00022603"/>
    </source>
</evidence>
<gene>
    <name evidence="3" type="ORF">OM074_11580</name>
</gene>
<dbReference type="PANTHER" id="PTHR43542:SF1">
    <property type="entry name" value="METHYLTRANSFERASE"/>
    <property type="match status" value="1"/>
</dbReference>
<keyword evidence="1 3" id="KW-0489">Methyltransferase</keyword>
<dbReference type="InterPro" id="IPR002052">
    <property type="entry name" value="DNA_methylase_N6_adenine_CS"/>
</dbReference>
<dbReference type="AlphaFoldDB" id="A0AAE3ME46"/>
<dbReference type="InterPro" id="IPR029063">
    <property type="entry name" value="SAM-dependent_MTases_sf"/>
</dbReference>
<evidence type="ECO:0000313" key="4">
    <source>
        <dbReference type="Proteomes" id="UP001207408"/>
    </source>
</evidence>
<dbReference type="GO" id="GO:0003676">
    <property type="term" value="F:nucleic acid binding"/>
    <property type="evidence" value="ECO:0007669"/>
    <property type="project" value="InterPro"/>
</dbReference>
<accession>A0AAE3ME46</accession>
<dbReference type="GO" id="GO:0008168">
    <property type="term" value="F:methyltransferase activity"/>
    <property type="evidence" value="ECO:0007669"/>
    <property type="project" value="UniProtKB-KW"/>
</dbReference>
<keyword evidence="2" id="KW-0808">Transferase</keyword>
<proteinExistence type="predicted"/>